<dbReference type="GO" id="GO:0005783">
    <property type="term" value="C:endoplasmic reticulum"/>
    <property type="evidence" value="ECO:0007669"/>
    <property type="project" value="TreeGrafter"/>
</dbReference>
<evidence type="ECO:0000313" key="10">
    <source>
        <dbReference type="EMBL" id="CAD9819640.1"/>
    </source>
</evidence>
<dbReference type="InterPro" id="IPR039859">
    <property type="entry name" value="PFA4/ZDH16/20/ERF2-like"/>
</dbReference>
<feature type="domain" description="Palmitoyltransferase DHHC" evidence="9">
    <location>
        <begin position="275"/>
        <end position="339"/>
    </location>
</feature>
<keyword evidence="4 7" id="KW-1133">Transmembrane helix</keyword>
<evidence type="ECO:0000259" key="9">
    <source>
        <dbReference type="Pfam" id="PF01529"/>
    </source>
</evidence>
<keyword evidence="5 7" id="KW-0472">Membrane</keyword>
<feature type="region of interest" description="Disordered" evidence="8">
    <location>
        <begin position="1"/>
        <end position="56"/>
    </location>
</feature>
<dbReference type="Pfam" id="PF01529">
    <property type="entry name" value="DHHC"/>
    <property type="match status" value="1"/>
</dbReference>
<dbReference type="EMBL" id="HBHQ01017138">
    <property type="protein sequence ID" value="CAD9819640.1"/>
    <property type="molecule type" value="Transcribed_RNA"/>
</dbReference>
<protein>
    <recommendedName>
        <fullName evidence="7">Palmitoyltransferase</fullName>
        <ecNumber evidence="7">2.3.1.225</ecNumber>
    </recommendedName>
</protein>
<comment type="catalytic activity">
    <reaction evidence="7">
        <text>L-cysteinyl-[protein] + hexadecanoyl-CoA = S-hexadecanoyl-L-cysteinyl-[protein] + CoA</text>
        <dbReference type="Rhea" id="RHEA:36683"/>
        <dbReference type="Rhea" id="RHEA-COMP:10131"/>
        <dbReference type="Rhea" id="RHEA-COMP:11032"/>
        <dbReference type="ChEBI" id="CHEBI:29950"/>
        <dbReference type="ChEBI" id="CHEBI:57287"/>
        <dbReference type="ChEBI" id="CHEBI:57379"/>
        <dbReference type="ChEBI" id="CHEBI:74151"/>
        <dbReference type="EC" id="2.3.1.225"/>
    </reaction>
</comment>
<comment type="domain">
    <text evidence="7">The DHHC domain is required for palmitoyltransferase activity.</text>
</comment>
<evidence type="ECO:0000256" key="1">
    <source>
        <dbReference type="ARBA" id="ARBA00004141"/>
    </source>
</evidence>
<feature type="compositionally biased region" description="Basic and acidic residues" evidence="8">
    <location>
        <begin position="39"/>
        <end position="50"/>
    </location>
</feature>
<reference evidence="10" key="1">
    <citation type="submission" date="2021-01" db="EMBL/GenBank/DDBJ databases">
        <authorList>
            <person name="Corre E."/>
            <person name="Pelletier E."/>
            <person name="Niang G."/>
            <person name="Scheremetjew M."/>
            <person name="Finn R."/>
            <person name="Kale V."/>
            <person name="Holt S."/>
            <person name="Cochrane G."/>
            <person name="Meng A."/>
            <person name="Brown T."/>
            <person name="Cohen L."/>
        </authorList>
    </citation>
    <scope>NUCLEOTIDE SEQUENCE</scope>
    <source>
        <strain evidence="10">CCMP2084</strain>
    </source>
</reference>
<dbReference type="AlphaFoldDB" id="A0A7S2UH71"/>
<dbReference type="GO" id="GO:0005794">
    <property type="term" value="C:Golgi apparatus"/>
    <property type="evidence" value="ECO:0007669"/>
    <property type="project" value="TreeGrafter"/>
</dbReference>
<dbReference type="PANTHER" id="PTHR22883">
    <property type="entry name" value="ZINC FINGER DHHC DOMAIN CONTAINING PROTEIN"/>
    <property type="match status" value="1"/>
</dbReference>
<dbReference type="EC" id="2.3.1.225" evidence="7"/>
<evidence type="ECO:0000256" key="7">
    <source>
        <dbReference type="RuleBase" id="RU079119"/>
    </source>
</evidence>
<dbReference type="PROSITE" id="PS50216">
    <property type="entry name" value="DHHC"/>
    <property type="match status" value="1"/>
</dbReference>
<organism evidence="10">
    <name type="scientific">Attheya septentrionalis</name>
    <dbReference type="NCBI Taxonomy" id="420275"/>
    <lineage>
        <taxon>Eukaryota</taxon>
        <taxon>Sar</taxon>
        <taxon>Stramenopiles</taxon>
        <taxon>Ochrophyta</taxon>
        <taxon>Bacillariophyta</taxon>
        <taxon>Coscinodiscophyceae</taxon>
        <taxon>Chaetocerotophycidae</taxon>
        <taxon>Chaetocerotales</taxon>
        <taxon>Attheyaceae</taxon>
        <taxon>Attheya</taxon>
    </lineage>
</organism>
<keyword evidence="3 7" id="KW-0812">Transmembrane</keyword>
<accession>A0A7S2UH71</accession>
<evidence type="ECO:0000256" key="6">
    <source>
        <dbReference type="ARBA" id="ARBA00023315"/>
    </source>
</evidence>
<keyword evidence="6 7" id="KW-0012">Acyltransferase</keyword>
<evidence type="ECO:0000256" key="2">
    <source>
        <dbReference type="ARBA" id="ARBA00022679"/>
    </source>
</evidence>
<name>A0A7S2UH71_9STRA</name>
<dbReference type="InterPro" id="IPR001594">
    <property type="entry name" value="Palmitoyltrfase_DHHC"/>
</dbReference>
<keyword evidence="2 7" id="KW-0808">Transferase</keyword>
<evidence type="ECO:0000256" key="4">
    <source>
        <dbReference type="ARBA" id="ARBA00022989"/>
    </source>
</evidence>
<feature type="transmembrane region" description="Helical" evidence="7">
    <location>
        <begin position="228"/>
        <end position="249"/>
    </location>
</feature>
<evidence type="ECO:0000256" key="3">
    <source>
        <dbReference type="ARBA" id="ARBA00022692"/>
    </source>
</evidence>
<dbReference type="GO" id="GO:0016020">
    <property type="term" value="C:membrane"/>
    <property type="evidence" value="ECO:0007669"/>
    <property type="project" value="UniProtKB-SubCell"/>
</dbReference>
<feature type="transmembrane region" description="Helical" evidence="7">
    <location>
        <begin position="320"/>
        <end position="347"/>
    </location>
</feature>
<evidence type="ECO:0000256" key="8">
    <source>
        <dbReference type="SAM" id="MobiDB-lite"/>
    </source>
</evidence>
<comment type="similarity">
    <text evidence="7">Belongs to the DHHC palmitoyltransferase family.</text>
</comment>
<evidence type="ECO:0000256" key="5">
    <source>
        <dbReference type="ARBA" id="ARBA00023136"/>
    </source>
</evidence>
<feature type="transmembrane region" description="Helical" evidence="7">
    <location>
        <begin position="194"/>
        <end position="216"/>
    </location>
</feature>
<feature type="compositionally biased region" description="Polar residues" evidence="8">
    <location>
        <begin position="12"/>
        <end position="30"/>
    </location>
</feature>
<proteinExistence type="inferred from homology"/>
<dbReference type="GO" id="GO:0019706">
    <property type="term" value="F:protein-cysteine S-palmitoyltransferase activity"/>
    <property type="evidence" value="ECO:0007669"/>
    <property type="project" value="UniProtKB-EC"/>
</dbReference>
<comment type="subcellular location">
    <subcellularLocation>
        <location evidence="1">Membrane</location>
        <topology evidence="1">Multi-pass membrane protein</topology>
    </subcellularLocation>
</comment>
<gene>
    <name evidence="10" type="ORF">ASEP1449_LOCUS11473</name>
</gene>
<dbReference type="GO" id="GO:0006612">
    <property type="term" value="P:protein targeting to membrane"/>
    <property type="evidence" value="ECO:0007669"/>
    <property type="project" value="TreeGrafter"/>
</dbReference>
<sequence length="354" mass="38784">MPASPRSRQRRTITASHESNNSISMNQSKSMEADEEDERSGQSESHEGILHDNPNNSVKIMMTPLELMTRDSTDGSNCSCSSSISNPTTRPNATAAAAATNATNNNCLAVGIIPKDVERGISISASSATMDDEDLEEEEQHDMERLLESTPGNSIHSDISQGRSRSMACCEWPYRIGNMRVLCPKLHRRTGGTVGVIGPHWMGPIAVLALLGWASFSFTHRAFDKVGPISGAISIAFAVSAVLTLLSVVCRDPGVVTLETFRDATDGGGGRVGDWRWCDLCSVHQPPKASHCPDCNVCISEFDHHCVWMGKCIGEKNKRVFLFFNASWVFYLLYSIVWVTTLGPLLFHHHHHTS</sequence>